<protein>
    <submittedName>
        <fullName evidence="1">Uncharacterized protein</fullName>
    </submittedName>
</protein>
<name>A0A1W1UNW2_9BACT</name>
<dbReference type="EMBL" id="FWWW01000036">
    <property type="protein sequence ID" value="SMB82713.1"/>
    <property type="molecule type" value="Genomic_DNA"/>
</dbReference>
<keyword evidence="2" id="KW-1185">Reference proteome</keyword>
<evidence type="ECO:0000313" key="2">
    <source>
        <dbReference type="Proteomes" id="UP000192266"/>
    </source>
</evidence>
<evidence type="ECO:0000313" key="1">
    <source>
        <dbReference type="EMBL" id="SMB82713.1"/>
    </source>
</evidence>
<sequence length="31" mass="3551">MDDRVDNLVYSLWKTRKKLPGAAEEQLLTCG</sequence>
<organism evidence="1 2">
    <name type="scientific">Hymenobacter roseosalivarius DSM 11622</name>
    <dbReference type="NCBI Taxonomy" id="645990"/>
    <lineage>
        <taxon>Bacteria</taxon>
        <taxon>Pseudomonadati</taxon>
        <taxon>Bacteroidota</taxon>
        <taxon>Cytophagia</taxon>
        <taxon>Cytophagales</taxon>
        <taxon>Hymenobacteraceae</taxon>
        <taxon>Hymenobacter</taxon>
    </lineage>
</organism>
<accession>A0A1W1UNW2</accession>
<gene>
    <name evidence="1" type="ORF">SAMN00120144_2217</name>
</gene>
<reference evidence="1 2" key="1">
    <citation type="submission" date="2017-04" db="EMBL/GenBank/DDBJ databases">
        <authorList>
            <person name="Afonso C.L."/>
            <person name="Miller P.J."/>
            <person name="Scott M.A."/>
            <person name="Spackman E."/>
            <person name="Goraichik I."/>
            <person name="Dimitrov K.M."/>
            <person name="Suarez D.L."/>
            <person name="Swayne D.E."/>
        </authorList>
    </citation>
    <scope>NUCLEOTIDE SEQUENCE [LARGE SCALE GENOMIC DNA]</scope>
    <source>
        <strain evidence="1 2">DSM 11622</strain>
    </source>
</reference>
<proteinExistence type="predicted"/>
<dbReference type="AlphaFoldDB" id="A0A1W1UNW2"/>
<dbReference type="Proteomes" id="UP000192266">
    <property type="component" value="Unassembled WGS sequence"/>
</dbReference>